<dbReference type="GO" id="GO:0005886">
    <property type="term" value="C:plasma membrane"/>
    <property type="evidence" value="ECO:0007669"/>
    <property type="project" value="UniProtKB-SubCell"/>
</dbReference>
<reference evidence="15" key="1">
    <citation type="submission" date="2018-08" db="EMBL/GenBank/DDBJ databases">
        <authorList>
            <person name="Kim S.-J."/>
            <person name="Jung G.-Y."/>
        </authorList>
    </citation>
    <scope>NUCLEOTIDE SEQUENCE [LARGE SCALE GENOMIC DNA]</scope>
    <source>
        <strain evidence="15">GY_G</strain>
    </source>
</reference>
<evidence type="ECO:0000256" key="1">
    <source>
        <dbReference type="ARBA" id="ARBA00004533"/>
    </source>
</evidence>
<dbReference type="InterPro" id="IPR049031">
    <property type="entry name" value="T2SSK_SAM-like_1st"/>
</dbReference>
<dbReference type="Proteomes" id="UP000263833">
    <property type="component" value="Unassembled WGS sequence"/>
</dbReference>
<dbReference type="PANTHER" id="PTHR38831">
    <property type="entry name" value="TYPE II SECRETION SYSTEM PROTEIN K"/>
    <property type="match status" value="1"/>
</dbReference>
<dbReference type="EMBL" id="QRGP01000001">
    <property type="protein sequence ID" value="RDV06337.1"/>
    <property type="molecule type" value="Genomic_DNA"/>
</dbReference>
<evidence type="ECO:0000256" key="11">
    <source>
        <dbReference type="SAM" id="Phobius"/>
    </source>
</evidence>
<dbReference type="Pfam" id="PF03934">
    <property type="entry name" value="T2SSK"/>
    <property type="match status" value="1"/>
</dbReference>
<evidence type="ECO:0000256" key="9">
    <source>
        <dbReference type="ARBA" id="ARBA00023136"/>
    </source>
</evidence>
<evidence type="ECO:0000256" key="4">
    <source>
        <dbReference type="ARBA" id="ARBA00022475"/>
    </source>
</evidence>
<feature type="domain" description="T2SS protein K first SAM-like" evidence="13">
    <location>
        <begin position="134"/>
        <end position="242"/>
    </location>
</feature>
<dbReference type="PANTHER" id="PTHR38831:SF1">
    <property type="entry name" value="TYPE II SECRETION SYSTEM PROTEIN K-RELATED"/>
    <property type="match status" value="1"/>
</dbReference>
<keyword evidence="6 11" id="KW-0812">Transmembrane</keyword>
<comment type="similarity">
    <text evidence="2 10">Belongs to the GSP K family.</text>
</comment>
<protein>
    <recommendedName>
        <fullName evidence="10">Type II secretion system protein K</fullName>
    </recommendedName>
</protein>
<keyword evidence="3 10" id="KW-0813">Transport</keyword>
<keyword evidence="15" id="KW-1185">Reference proteome</keyword>
<keyword evidence="7" id="KW-0653">Protein transport</keyword>
<evidence type="ECO:0000259" key="13">
    <source>
        <dbReference type="Pfam" id="PF21687"/>
    </source>
</evidence>
<feature type="transmembrane region" description="Helical" evidence="11">
    <location>
        <begin position="40"/>
        <end position="60"/>
    </location>
</feature>
<accession>A0A371BFQ4</accession>
<evidence type="ECO:0000313" key="15">
    <source>
        <dbReference type="Proteomes" id="UP000263833"/>
    </source>
</evidence>
<evidence type="ECO:0000259" key="12">
    <source>
        <dbReference type="Pfam" id="PF03934"/>
    </source>
</evidence>
<evidence type="ECO:0000256" key="10">
    <source>
        <dbReference type="PIRNR" id="PIRNR002786"/>
    </source>
</evidence>
<dbReference type="AlphaFoldDB" id="A0A371BFQ4"/>
<proteinExistence type="inferred from homology"/>
<gene>
    <name evidence="14" type="ORF">DXH95_02570</name>
</gene>
<evidence type="ECO:0000256" key="3">
    <source>
        <dbReference type="ARBA" id="ARBA00022448"/>
    </source>
</evidence>
<evidence type="ECO:0000256" key="5">
    <source>
        <dbReference type="ARBA" id="ARBA00022519"/>
    </source>
</evidence>
<dbReference type="InterPro" id="IPR049179">
    <property type="entry name" value="T2SSK_SAM-like_2nd"/>
</dbReference>
<evidence type="ECO:0000256" key="8">
    <source>
        <dbReference type="ARBA" id="ARBA00022989"/>
    </source>
</evidence>
<keyword evidence="4 10" id="KW-1003">Cell membrane</keyword>
<evidence type="ECO:0000256" key="2">
    <source>
        <dbReference type="ARBA" id="ARBA00007246"/>
    </source>
</evidence>
<organism evidence="14 15">
    <name type="scientific">Sphingorhabdus pulchriflava</name>
    <dbReference type="NCBI Taxonomy" id="2292257"/>
    <lineage>
        <taxon>Bacteria</taxon>
        <taxon>Pseudomonadati</taxon>
        <taxon>Pseudomonadota</taxon>
        <taxon>Alphaproteobacteria</taxon>
        <taxon>Sphingomonadales</taxon>
        <taxon>Sphingomonadaceae</taxon>
        <taxon>Sphingorhabdus</taxon>
    </lineage>
</organism>
<evidence type="ECO:0000313" key="14">
    <source>
        <dbReference type="EMBL" id="RDV06337.1"/>
    </source>
</evidence>
<dbReference type="GO" id="GO:0009306">
    <property type="term" value="P:protein secretion"/>
    <property type="evidence" value="ECO:0007669"/>
    <property type="project" value="InterPro"/>
</dbReference>
<comment type="subcellular location">
    <subcellularLocation>
        <location evidence="1 10">Cell inner membrane</location>
    </subcellularLocation>
</comment>
<dbReference type="OrthoDB" id="9788973at2"/>
<dbReference type="NCBIfam" id="NF037980">
    <property type="entry name" value="T2SS_GspK"/>
    <property type="match status" value="1"/>
</dbReference>
<sequence>MAGTIVCYIWLAQTVALPRFKVRMPKMAKPFNTPPNERGAALLTVLLLVAVMAVISATALDRLRLSTRLAVNGAAMAQARAYSLAAEGIATARIEDLLQRDAAQLTNDGNWLDRPIPVPVDRGQATVQLSDGQNCFNLNSLVAGKDSEFSASPIGMQQFTKLMELLGIASNDAIIISESTADWLDSDTNALPSGAEDSYYGGQNEPHLAANRLFIDRGELKAVRGMTPAYYARLRPWICALPVAEPVKLNANTLAPDRAILLSALLDGKILPAQAKALLAIRPASGYGSAIKFWAMPQLAGTEIPANIQGQVGVTSNWFFLQSRVSAETIELESHALLQATDMPVRVLWRSWGDAG</sequence>
<dbReference type="Pfam" id="PF21687">
    <property type="entry name" value="T2SSK_1st"/>
    <property type="match status" value="1"/>
</dbReference>
<comment type="caution">
    <text evidence="14">The sequence shown here is derived from an EMBL/GenBank/DDBJ whole genome shotgun (WGS) entry which is preliminary data.</text>
</comment>
<dbReference type="Gene3D" id="3.30.1300.30">
    <property type="entry name" value="GSPII I/J protein-like"/>
    <property type="match status" value="1"/>
</dbReference>
<dbReference type="SUPFAM" id="SSF158544">
    <property type="entry name" value="GspK insert domain-like"/>
    <property type="match status" value="2"/>
</dbReference>
<dbReference type="SUPFAM" id="SSF54523">
    <property type="entry name" value="Pili subunits"/>
    <property type="match status" value="1"/>
</dbReference>
<dbReference type="InterPro" id="IPR038072">
    <property type="entry name" value="GspK_central_sf"/>
</dbReference>
<evidence type="ECO:0000256" key="7">
    <source>
        <dbReference type="ARBA" id="ARBA00022927"/>
    </source>
</evidence>
<dbReference type="Gene3D" id="1.10.40.60">
    <property type="entry name" value="EpsJ-like"/>
    <property type="match status" value="2"/>
</dbReference>
<dbReference type="InterPro" id="IPR045584">
    <property type="entry name" value="Pilin-like"/>
</dbReference>
<keyword evidence="5 10" id="KW-0997">Cell inner membrane</keyword>
<feature type="domain" description="T2SS protein K second SAM-like" evidence="12">
    <location>
        <begin position="249"/>
        <end position="314"/>
    </location>
</feature>
<keyword evidence="9 10" id="KW-0472">Membrane</keyword>
<evidence type="ECO:0000256" key="6">
    <source>
        <dbReference type="ARBA" id="ARBA00022692"/>
    </source>
</evidence>
<dbReference type="InterPro" id="IPR005628">
    <property type="entry name" value="GspK"/>
</dbReference>
<dbReference type="PIRSF" id="PIRSF002786">
    <property type="entry name" value="XcpX"/>
    <property type="match status" value="1"/>
</dbReference>
<name>A0A371BFQ4_9SPHN</name>
<keyword evidence="8 11" id="KW-1133">Transmembrane helix</keyword>